<name>A7VRG3_9FIRM</name>
<evidence type="ECO:0000313" key="2">
    <source>
        <dbReference type="Proteomes" id="UP000003490"/>
    </source>
</evidence>
<accession>A7VRG3</accession>
<organism evidence="1 2">
    <name type="scientific">[Clostridium] leptum DSM 753</name>
    <dbReference type="NCBI Taxonomy" id="428125"/>
    <lineage>
        <taxon>Bacteria</taxon>
        <taxon>Bacillati</taxon>
        <taxon>Bacillota</taxon>
        <taxon>Clostridia</taxon>
        <taxon>Eubacteriales</taxon>
        <taxon>Oscillospiraceae</taxon>
        <taxon>Oscillospiraceae incertae sedis</taxon>
    </lineage>
</organism>
<dbReference type="Proteomes" id="UP000003490">
    <property type="component" value="Unassembled WGS sequence"/>
</dbReference>
<reference evidence="1 2" key="1">
    <citation type="submission" date="2007-08" db="EMBL/GenBank/DDBJ databases">
        <title>Draft genome sequence of Clostridium leptum (DSM 753).</title>
        <authorList>
            <person name="Sudarsanam P."/>
            <person name="Ley R."/>
            <person name="Guruge J."/>
            <person name="Turnbaugh P.J."/>
            <person name="Mahowald M."/>
            <person name="Liep D."/>
            <person name="Gordon J."/>
        </authorList>
    </citation>
    <scope>NUCLEOTIDE SEQUENCE [LARGE SCALE GENOMIC DNA]</scope>
    <source>
        <strain evidence="1 2">DSM 753</strain>
    </source>
</reference>
<reference evidence="1 2" key="2">
    <citation type="submission" date="2007-08" db="EMBL/GenBank/DDBJ databases">
        <authorList>
            <person name="Fulton L."/>
            <person name="Clifton S."/>
            <person name="Fulton B."/>
            <person name="Xu J."/>
            <person name="Minx P."/>
            <person name="Pepin K.H."/>
            <person name="Johnson M."/>
            <person name="Thiruvilangam P."/>
            <person name="Bhonagiri V."/>
            <person name="Nash W.E."/>
            <person name="Wang C."/>
            <person name="Mardis E.R."/>
            <person name="Wilson R.K."/>
        </authorList>
    </citation>
    <scope>NUCLEOTIDE SEQUENCE [LARGE SCALE GENOMIC DNA]</scope>
    <source>
        <strain evidence="1 2">DSM 753</strain>
    </source>
</reference>
<dbReference type="AlphaFoldDB" id="A7VRG3"/>
<protein>
    <submittedName>
        <fullName evidence="1">Uncharacterized protein</fullName>
    </submittedName>
</protein>
<sequence>MSGTDCFHDITTFPDQFYIKSRIKSSIMALYVFLFYHKRK</sequence>
<dbReference type="EMBL" id="ABCB02000016">
    <property type="protein sequence ID" value="EDO62284.1"/>
    <property type="molecule type" value="Genomic_DNA"/>
</dbReference>
<dbReference type="HOGENOM" id="CLU_3287422_0_0_9"/>
<proteinExistence type="predicted"/>
<comment type="caution">
    <text evidence="1">The sequence shown here is derived from an EMBL/GenBank/DDBJ whole genome shotgun (WGS) entry which is preliminary data.</text>
</comment>
<evidence type="ECO:0000313" key="1">
    <source>
        <dbReference type="EMBL" id="EDO62284.1"/>
    </source>
</evidence>
<gene>
    <name evidence="1" type="ORF">CLOLEP_01145</name>
</gene>